<dbReference type="InterPro" id="IPR007627">
    <property type="entry name" value="RNA_pol_sigma70_r2"/>
</dbReference>
<evidence type="ECO:0000313" key="9">
    <source>
        <dbReference type="EMBL" id="MCA9728495.1"/>
    </source>
</evidence>
<dbReference type="InterPro" id="IPR013324">
    <property type="entry name" value="RNA_pol_sigma_r3/r4-like"/>
</dbReference>
<evidence type="ECO:0000259" key="7">
    <source>
        <dbReference type="Pfam" id="PF04542"/>
    </source>
</evidence>
<evidence type="ECO:0000256" key="2">
    <source>
        <dbReference type="ARBA" id="ARBA00023015"/>
    </source>
</evidence>
<dbReference type="Proteomes" id="UP000697710">
    <property type="component" value="Unassembled WGS sequence"/>
</dbReference>
<feature type="domain" description="RNA polymerase sigma-70 region 2" evidence="7">
    <location>
        <begin position="76"/>
        <end position="137"/>
    </location>
</feature>
<dbReference type="Gene3D" id="1.10.1740.10">
    <property type="match status" value="1"/>
</dbReference>
<evidence type="ECO:0000259" key="8">
    <source>
        <dbReference type="Pfam" id="PF04545"/>
    </source>
</evidence>
<name>A0A956M232_UNCEI</name>
<dbReference type="GO" id="GO:0006352">
    <property type="term" value="P:DNA-templated transcription initiation"/>
    <property type="evidence" value="ECO:0007669"/>
    <property type="project" value="InterPro"/>
</dbReference>
<dbReference type="InterPro" id="IPR039425">
    <property type="entry name" value="RNA_pol_sigma-70-like"/>
</dbReference>
<dbReference type="PANTHER" id="PTHR43133">
    <property type="entry name" value="RNA POLYMERASE ECF-TYPE SIGMA FACTO"/>
    <property type="match status" value="1"/>
</dbReference>
<keyword evidence="4" id="KW-0238">DNA-binding</keyword>
<keyword evidence="3" id="KW-0731">Sigma factor</keyword>
<evidence type="ECO:0000313" key="10">
    <source>
        <dbReference type="Proteomes" id="UP000697710"/>
    </source>
</evidence>
<sequence>KGTERRAPSRPPTGDEDSTHDQHKNDRGTIVGVRYNKRVERLDDPIPTRTELGSTSSDAALLAACADGDRNAWAELVHRYQDLVYSTARQTGLAPEDCADVFQEAFLELLRSAARIRQPKALPGWLMVATRRIAYKTAIQRRRMIPELSSALVDPESLPDSIIEAAEKRNRVEQGLSQLDERCAQLLRALFFDLRGLTYDEIADRLSIPRGSIGPNRSRCLERLKSILRSRP</sequence>
<dbReference type="InterPro" id="IPR013325">
    <property type="entry name" value="RNA_pol_sigma_r2"/>
</dbReference>
<dbReference type="InterPro" id="IPR036388">
    <property type="entry name" value="WH-like_DNA-bd_sf"/>
</dbReference>
<dbReference type="Pfam" id="PF04542">
    <property type="entry name" value="Sigma70_r2"/>
    <property type="match status" value="1"/>
</dbReference>
<dbReference type="PANTHER" id="PTHR43133:SF8">
    <property type="entry name" value="RNA POLYMERASE SIGMA FACTOR HI_1459-RELATED"/>
    <property type="match status" value="1"/>
</dbReference>
<dbReference type="NCBIfam" id="TIGR02937">
    <property type="entry name" value="sigma70-ECF"/>
    <property type="match status" value="1"/>
</dbReference>
<comment type="similarity">
    <text evidence="1">Belongs to the sigma-70 factor family. ECF subfamily.</text>
</comment>
<comment type="caution">
    <text evidence="9">The sequence shown here is derived from an EMBL/GenBank/DDBJ whole genome shotgun (WGS) entry which is preliminary data.</text>
</comment>
<evidence type="ECO:0000256" key="3">
    <source>
        <dbReference type="ARBA" id="ARBA00023082"/>
    </source>
</evidence>
<dbReference type="AlphaFoldDB" id="A0A956M232"/>
<feature type="region of interest" description="Disordered" evidence="6">
    <location>
        <begin position="1"/>
        <end position="29"/>
    </location>
</feature>
<dbReference type="EMBL" id="JAGQHR010000400">
    <property type="protein sequence ID" value="MCA9728495.1"/>
    <property type="molecule type" value="Genomic_DNA"/>
</dbReference>
<dbReference type="GO" id="GO:0003677">
    <property type="term" value="F:DNA binding"/>
    <property type="evidence" value="ECO:0007669"/>
    <property type="project" value="UniProtKB-KW"/>
</dbReference>
<dbReference type="GO" id="GO:0016987">
    <property type="term" value="F:sigma factor activity"/>
    <property type="evidence" value="ECO:0007669"/>
    <property type="project" value="UniProtKB-KW"/>
</dbReference>
<feature type="non-terminal residue" evidence="9">
    <location>
        <position position="1"/>
    </location>
</feature>
<dbReference type="InterPro" id="IPR014284">
    <property type="entry name" value="RNA_pol_sigma-70_dom"/>
</dbReference>
<dbReference type="SUPFAM" id="SSF88659">
    <property type="entry name" value="Sigma3 and sigma4 domains of RNA polymerase sigma factors"/>
    <property type="match status" value="1"/>
</dbReference>
<evidence type="ECO:0000256" key="5">
    <source>
        <dbReference type="ARBA" id="ARBA00023163"/>
    </source>
</evidence>
<evidence type="ECO:0000256" key="4">
    <source>
        <dbReference type="ARBA" id="ARBA00023125"/>
    </source>
</evidence>
<organism evidence="9 10">
    <name type="scientific">Eiseniibacteriota bacterium</name>
    <dbReference type="NCBI Taxonomy" id="2212470"/>
    <lineage>
        <taxon>Bacteria</taxon>
        <taxon>Candidatus Eiseniibacteriota</taxon>
    </lineage>
</organism>
<protein>
    <submittedName>
        <fullName evidence="9">Sigma-70 family RNA polymerase sigma factor</fullName>
    </submittedName>
</protein>
<keyword evidence="2" id="KW-0805">Transcription regulation</keyword>
<gene>
    <name evidence="9" type="ORF">KC729_12475</name>
</gene>
<dbReference type="Gene3D" id="1.10.10.10">
    <property type="entry name" value="Winged helix-like DNA-binding domain superfamily/Winged helix DNA-binding domain"/>
    <property type="match status" value="1"/>
</dbReference>
<evidence type="ECO:0000256" key="6">
    <source>
        <dbReference type="SAM" id="MobiDB-lite"/>
    </source>
</evidence>
<dbReference type="InterPro" id="IPR007630">
    <property type="entry name" value="RNA_pol_sigma70_r4"/>
</dbReference>
<proteinExistence type="inferred from homology"/>
<feature type="compositionally biased region" description="Basic and acidic residues" evidence="6">
    <location>
        <begin position="17"/>
        <end position="27"/>
    </location>
</feature>
<feature type="domain" description="RNA polymerase sigma-70 region 4" evidence="8">
    <location>
        <begin position="176"/>
        <end position="225"/>
    </location>
</feature>
<dbReference type="Pfam" id="PF04545">
    <property type="entry name" value="Sigma70_r4"/>
    <property type="match status" value="1"/>
</dbReference>
<evidence type="ECO:0000256" key="1">
    <source>
        <dbReference type="ARBA" id="ARBA00010641"/>
    </source>
</evidence>
<reference evidence="9" key="2">
    <citation type="journal article" date="2021" name="Microbiome">
        <title>Successional dynamics and alternative stable states in a saline activated sludge microbial community over 9 years.</title>
        <authorList>
            <person name="Wang Y."/>
            <person name="Ye J."/>
            <person name="Ju F."/>
            <person name="Liu L."/>
            <person name="Boyd J.A."/>
            <person name="Deng Y."/>
            <person name="Parks D.H."/>
            <person name="Jiang X."/>
            <person name="Yin X."/>
            <person name="Woodcroft B.J."/>
            <person name="Tyson G.W."/>
            <person name="Hugenholtz P."/>
            <person name="Polz M.F."/>
            <person name="Zhang T."/>
        </authorList>
    </citation>
    <scope>NUCLEOTIDE SEQUENCE</scope>
    <source>
        <strain evidence="9">HKST-UBA01</strain>
    </source>
</reference>
<reference evidence="9" key="1">
    <citation type="submission" date="2020-04" db="EMBL/GenBank/DDBJ databases">
        <authorList>
            <person name="Zhang T."/>
        </authorList>
    </citation>
    <scope>NUCLEOTIDE SEQUENCE</scope>
    <source>
        <strain evidence="9">HKST-UBA01</strain>
    </source>
</reference>
<dbReference type="SUPFAM" id="SSF88946">
    <property type="entry name" value="Sigma2 domain of RNA polymerase sigma factors"/>
    <property type="match status" value="1"/>
</dbReference>
<accession>A0A956M232</accession>
<keyword evidence="5" id="KW-0804">Transcription</keyword>